<keyword evidence="13" id="KW-1185">Reference proteome</keyword>
<dbReference type="PANTHER" id="PTHR10782">
    <property type="entry name" value="ZINC FINGER MIZ DOMAIN-CONTAINING PROTEIN"/>
    <property type="match status" value="1"/>
</dbReference>
<feature type="compositionally biased region" description="Pro residues" evidence="9">
    <location>
        <begin position="130"/>
        <end position="140"/>
    </location>
</feature>
<feature type="region of interest" description="Disordered" evidence="9">
    <location>
        <begin position="123"/>
        <end position="152"/>
    </location>
</feature>
<comment type="similarity">
    <text evidence="2">Belongs to the PIAS family.</text>
</comment>
<feature type="compositionally biased region" description="Low complexity" evidence="9">
    <location>
        <begin position="534"/>
        <end position="548"/>
    </location>
</feature>
<evidence type="ECO:0000256" key="2">
    <source>
        <dbReference type="ARBA" id="ARBA00005383"/>
    </source>
</evidence>
<feature type="region of interest" description="Disordered" evidence="9">
    <location>
        <begin position="469"/>
        <end position="696"/>
    </location>
</feature>
<dbReference type="Gene3D" id="2.60.120.780">
    <property type="entry name" value="PINIT domain"/>
    <property type="match status" value="1"/>
</dbReference>
<sequence>MASNDVWADFETLRHNVKQNTVDKLKHIVVNLNEECRANLTKSGKKQELIDKIINKLDIWKRTNDIDTWVKAKTILNSARQDSYPARRTPSYPATATFNTYQAPNPAGSNIVFQPPTVASTSSLPRYDPYAPPRRPPVPATPAAAAGSPSELSVPTCPATLIMVIGIRFKTSPFFRVERAISNVVECPESSSQMDRKSQTLTFIMNNDLLQKLQSPSPKYQLRLYCTSSTYYTPTPAFRPNLACPIEFPPTCEVRVNGVQLQANLKGMKKKPGTAPPPDVGKSVRTSLGAQNRVEMVYVNSSQQPVQTKQKYYMVAMLVEVTTVDQLIDRLRKGKYKSNTEILAKMRRQVDEEDEIVAGHQKMSLKCPLSYMRITTPCRSWQCVHPQCFDAYSWFSVMEQTTTWMCPVCEKVLNVEDLIIDGYFDEILKATPEEVEDVIVEPDGEWHTSDGVYGSSAWKAAHAKAKASSTVGTVKKRSPSPTKPSIKQEDGGKPSGPLNAEIVILDSDDEDEGRVKRELSPSYDSTQKSGRTTAQSSLASLPAPSQASDVIDLTLDSDDEEPPPRAPAPSKKRCSDERDIQSPTEPIWKKSRTDNVPSSSGVGLHLPQGYTPPSSARPLPSSPTSLSSSGRYHASYPIPSYPYSPPYESPTAPVGPAHLPPRPVTNGLNGRFPDAGNQYLSRPNGSSASSSSSAWR</sequence>
<proteinExistence type="inferred from homology"/>
<name>A0ABP1CIW9_9APHY</name>
<evidence type="ECO:0000256" key="5">
    <source>
        <dbReference type="ARBA" id="ARBA00022771"/>
    </source>
</evidence>
<dbReference type="PROSITE" id="PS51466">
    <property type="entry name" value="PINIT"/>
    <property type="match status" value="1"/>
</dbReference>
<reference evidence="13" key="1">
    <citation type="submission" date="2024-04" db="EMBL/GenBank/DDBJ databases">
        <authorList>
            <person name="Shaw F."/>
            <person name="Minotto A."/>
        </authorList>
    </citation>
    <scope>NUCLEOTIDE SEQUENCE [LARGE SCALE GENOMIC DNA]</scope>
</reference>
<feature type="compositionally biased region" description="Low complexity" evidence="9">
    <location>
        <begin position="686"/>
        <end position="696"/>
    </location>
</feature>
<evidence type="ECO:0000313" key="12">
    <source>
        <dbReference type="EMBL" id="CAL1695660.1"/>
    </source>
</evidence>
<keyword evidence="5 8" id="KW-0863">Zinc-finger</keyword>
<accession>A0ABP1CIW9</accession>
<dbReference type="Proteomes" id="UP001497453">
    <property type="component" value="Chromosome 1"/>
</dbReference>
<keyword evidence="6" id="KW-0833">Ubl conjugation pathway</keyword>
<evidence type="ECO:0000313" key="13">
    <source>
        <dbReference type="Proteomes" id="UP001497453"/>
    </source>
</evidence>
<evidence type="ECO:0000259" key="11">
    <source>
        <dbReference type="PROSITE" id="PS51466"/>
    </source>
</evidence>
<keyword evidence="7" id="KW-0862">Zinc</keyword>
<feature type="domain" description="PINIT" evidence="11">
    <location>
        <begin position="148"/>
        <end position="322"/>
    </location>
</feature>
<evidence type="ECO:0000256" key="7">
    <source>
        <dbReference type="ARBA" id="ARBA00022833"/>
    </source>
</evidence>
<gene>
    <name evidence="12" type="ORF">GFSPODELE1_LOCUS841</name>
</gene>
<evidence type="ECO:0000256" key="1">
    <source>
        <dbReference type="ARBA" id="ARBA00004718"/>
    </source>
</evidence>
<feature type="compositionally biased region" description="Low complexity" evidence="9">
    <location>
        <begin position="611"/>
        <end position="629"/>
    </location>
</feature>
<organism evidence="12 13">
    <name type="scientific">Somion occarium</name>
    <dbReference type="NCBI Taxonomy" id="3059160"/>
    <lineage>
        <taxon>Eukaryota</taxon>
        <taxon>Fungi</taxon>
        <taxon>Dikarya</taxon>
        <taxon>Basidiomycota</taxon>
        <taxon>Agaricomycotina</taxon>
        <taxon>Agaricomycetes</taxon>
        <taxon>Polyporales</taxon>
        <taxon>Cerrenaceae</taxon>
        <taxon>Somion</taxon>
    </lineage>
</organism>
<feature type="compositionally biased region" description="Pro residues" evidence="9">
    <location>
        <begin position="639"/>
        <end position="648"/>
    </location>
</feature>
<dbReference type="EMBL" id="OZ037944">
    <property type="protein sequence ID" value="CAL1695660.1"/>
    <property type="molecule type" value="Genomic_DNA"/>
</dbReference>
<evidence type="ECO:0000256" key="3">
    <source>
        <dbReference type="ARBA" id="ARBA00022679"/>
    </source>
</evidence>
<evidence type="ECO:0000256" key="6">
    <source>
        <dbReference type="ARBA" id="ARBA00022786"/>
    </source>
</evidence>
<dbReference type="InterPro" id="IPR013083">
    <property type="entry name" value="Znf_RING/FYVE/PHD"/>
</dbReference>
<feature type="compositionally biased region" description="Polar residues" evidence="9">
    <location>
        <begin position="522"/>
        <end position="533"/>
    </location>
</feature>
<dbReference type="InterPro" id="IPR038654">
    <property type="entry name" value="PINIT_sf"/>
</dbReference>
<dbReference type="Pfam" id="PF02891">
    <property type="entry name" value="zf-MIZ"/>
    <property type="match status" value="1"/>
</dbReference>
<comment type="pathway">
    <text evidence="1">Protein modification; protein sumoylation.</text>
</comment>
<keyword evidence="4" id="KW-0479">Metal-binding</keyword>
<evidence type="ECO:0000256" key="9">
    <source>
        <dbReference type="SAM" id="MobiDB-lite"/>
    </source>
</evidence>
<dbReference type="PANTHER" id="PTHR10782:SF4">
    <property type="entry name" value="TONALLI, ISOFORM E"/>
    <property type="match status" value="1"/>
</dbReference>
<dbReference type="InterPro" id="IPR023321">
    <property type="entry name" value="PINIT"/>
</dbReference>
<keyword evidence="3" id="KW-0808">Transferase</keyword>
<evidence type="ECO:0000259" key="10">
    <source>
        <dbReference type="PROSITE" id="PS51044"/>
    </source>
</evidence>
<evidence type="ECO:0000256" key="8">
    <source>
        <dbReference type="PROSITE-ProRule" id="PRU00452"/>
    </source>
</evidence>
<evidence type="ECO:0000256" key="4">
    <source>
        <dbReference type="ARBA" id="ARBA00022723"/>
    </source>
</evidence>
<dbReference type="Pfam" id="PF14324">
    <property type="entry name" value="PINIT"/>
    <property type="match status" value="1"/>
</dbReference>
<dbReference type="Gene3D" id="3.30.40.10">
    <property type="entry name" value="Zinc/RING finger domain, C3HC4 (zinc finger)"/>
    <property type="match status" value="1"/>
</dbReference>
<dbReference type="InterPro" id="IPR004181">
    <property type="entry name" value="Znf_MIZ"/>
</dbReference>
<feature type="domain" description="SP-RING-type" evidence="10">
    <location>
        <begin position="352"/>
        <end position="437"/>
    </location>
</feature>
<dbReference type="PROSITE" id="PS51044">
    <property type="entry name" value="ZF_SP_RING"/>
    <property type="match status" value="1"/>
</dbReference>
<protein>
    <submittedName>
        <fullName evidence="12">Uncharacterized protein</fullName>
    </submittedName>
</protein>